<proteinExistence type="predicted"/>
<reference evidence="1 2" key="1">
    <citation type="journal article" date="2014" name="Int. J. Syst. Evol. Microbiol.">
        <title>Complete genome sequence of Corynebacterium casei LMG S-19264T (=DSM 44701T), isolated from a smear-ripened cheese.</title>
        <authorList>
            <consortium name="US DOE Joint Genome Institute (JGI-PGF)"/>
            <person name="Walter F."/>
            <person name="Albersmeier A."/>
            <person name="Kalinowski J."/>
            <person name="Ruckert C."/>
        </authorList>
    </citation>
    <scope>NUCLEOTIDE SEQUENCE [LARGE SCALE GENOMIC DNA]</scope>
    <source>
        <strain evidence="1 2">JCM 4434</strain>
    </source>
</reference>
<evidence type="ECO:0000313" key="2">
    <source>
        <dbReference type="Proteomes" id="UP000610124"/>
    </source>
</evidence>
<comment type="caution">
    <text evidence="1">The sequence shown here is derived from an EMBL/GenBank/DDBJ whole genome shotgun (WGS) entry which is preliminary data.</text>
</comment>
<protein>
    <submittedName>
        <fullName evidence="1">Uncharacterized protein</fullName>
    </submittedName>
</protein>
<name>A0A8H9HYH0_KITAU</name>
<gene>
    <name evidence="1" type="ORF">GCM10010502_66380</name>
</gene>
<dbReference type="EMBL" id="BMUB01000028">
    <property type="protein sequence ID" value="GGV02498.1"/>
    <property type="molecule type" value="Genomic_DNA"/>
</dbReference>
<evidence type="ECO:0000313" key="1">
    <source>
        <dbReference type="EMBL" id="GGV02498.1"/>
    </source>
</evidence>
<dbReference type="RefSeq" id="WP_141763772.1">
    <property type="nucleotide sequence ID" value="NZ_BMUB01000028.1"/>
</dbReference>
<dbReference type="Pfam" id="PF19686">
    <property type="entry name" value="DUF6188"/>
    <property type="match status" value="1"/>
</dbReference>
<dbReference type="AlphaFoldDB" id="A0A8H9HYH0"/>
<dbReference type="Proteomes" id="UP000610124">
    <property type="component" value="Unassembled WGS sequence"/>
</dbReference>
<dbReference type="OrthoDB" id="3429377at2"/>
<sequence>MSNEISELADRWILPLRGHRVVDIAWGDELRFLLEPSGEVVVGCGALWTEGPVTAPGARPTALDQCDKGRVQQTTGASVLSAVGFKSGALRVVFSNGWHLNVKSEGPFVPASVRSGDTVMWERARP</sequence>
<accession>A0A8H9HYH0</accession>
<organism evidence="1 2">
    <name type="scientific">Kitasatospora aureofaciens</name>
    <name type="common">Streptomyces aureofaciens</name>
    <dbReference type="NCBI Taxonomy" id="1894"/>
    <lineage>
        <taxon>Bacteria</taxon>
        <taxon>Bacillati</taxon>
        <taxon>Actinomycetota</taxon>
        <taxon>Actinomycetes</taxon>
        <taxon>Kitasatosporales</taxon>
        <taxon>Streptomycetaceae</taxon>
        <taxon>Kitasatospora</taxon>
    </lineage>
</organism>
<dbReference type="InterPro" id="IPR046179">
    <property type="entry name" value="DUF6188"/>
</dbReference>
<dbReference type="GeneID" id="97489541"/>